<protein>
    <submittedName>
        <fullName evidence="2">Uncharacterized protein</fullName>
    </submittedName>
</protein>
<dbReference type="EMBL" id="JADIMY010000086">
    <property type="protein sequence ID" value="MBO8427761.1"/>
    <property type="molecule type" value="Genomic_DNA"/>
</dbReference>
<gene>
    <name evidence="2" type="ORF">IAC58_04340</name>
</gene>
<evidence type="ECO:0000313" key="3">
    <source>
        <dbReference type="Proteomes" id="UP000823613"/>
    </source>
</evidence>
<organism evidence="2 3">
    <name type="scientific">Candidatus Onthovivens merdipullorum</name>
    <dbReference type="NCBI Taxonomy" id="2840889"/>
    <lineage>
        <taxon>Bacteria</taxon>
        <taxon>Bacillati</taxon>
        <taxon>Bacillota</taxon>
        <taxon>Bacilli</taxon>
        <taxon>Bacillales</taxon>
        <taxon>Candidatus Onthovivens</taxon>
    </lineage>
</organism>
<feature type="transmembrane region" description="Helical" evidence="1">
    <location>
        <begin position="6"/>
        <end position="25"/>
    </location>
</feature>
<accession>A0A9D9GWM9</accession>
<keyword evidence="1" id="KW-0472">Membrane</keyword>
<keyword evidence="1" id="KW-1133">Transmembrane helix</keyword>
<keyword evidence="1" id="KW-0812">Transmembrane</keyword>
<comment type="caution">
    <text evidence="2">The sequence shown here is derived from an EMBL/GenBank/DDBJ whole genome shotgun (WGS) entry which is preliminary data.</text>
</comment>
<dbReference type="AlphaFoldDB" id="A0A9D9GWM9"/>
<evidence type="ECO:0000313" key="2">
    <source>
        <dbReference type="EMBL" id="MBO8427761.1"/>
    </source>
</evidence>
<dbReference type="Proteomes" id="UP000823613">
    <property type="component" value="Unassembled WGS sequence"/>
</dbReference>
<evidence type="ECO:0000256" key="1">
    <source>
        <dbReference type="SAM" id="Phobius"/>
    </source>
</evidence>
<reference evidence="2" key="1">
    <citation type="submission" date="2020-10" db="EMBL/GenBank/DDBJ databases">
        <authorList>
            <person name="Gilroy R."/>
        </authorList>
    </citation>
    <scope>NUCLEOTIDE SEQUENCE</scope>
    <source>
        <strain evidence="2">11159</strain>
    </source>
</reference>
<proteinExistence type="predicted"/>
<sequence length="199" mass="24310">MYFDIIVSLLVLVIFIFTVIVYLNGLKVDNKITSLVIKEFDNREFYENFDLDEDIKVLFENKDYQFLVKELYKNKRITFSYDELIKKVKKTKFKNITVCEKEFNDLIESLLNKKDYLPLNTFCEKINYELFKLENFSFYALTNPSLNDYLYQTYKKEFINRVYNLSFFISSIDEDEFKYSNIRLLYEKRIKRRISKSFF</sequence>
<name>A0A9D9GWM9_9BACL</name>
<reference evidence="2" key="2">
    <citation type="journal article" date="2021" name="PeerJ">
        <title>Extensive microbial diversity within the chicken gut microbiome revealed by metagenomics and culture.</title>
        <authorList>
            <person name="Gilroy R."/>
            <person name="Ravi A."/>
            <person name="Getino M."/>
            <person name="Pursley I."/>
            <person name="Horton D.L."/>
            <person name="Alikhan N.F."/>
            <person name="Baker D."/>
            <person name="Gharbi K."/>
            <person name="Hall N."/>
            <person name="Watson M."/>
            <person name="Adriaenssens E.M."/>
            <person name="Foster-Nyarko E."/>
            <person name="Jarju S."/>
            <person name="Secka A."/>
            <person name="Antonio M."/>
            <person name="Oren A."/>
            <person name="Chaudhuri R.R."/>
            <person name="La Ragione R."/>
            <person name="Hildebrand F."/>
            <person name="Pallen M.J."/>
        </authorList>
    </citation>
    <scope>NUCLEOTIDE SEQUENCE</scope>
    <source>
        <strain evidence="2">11159</strain>
    </source>
</reference>